<evidence type="ECO:0000256" key="7">
    <source>
        <dbReference type="ARBA" id="ARBA00049529"/>
    </source>
</evidence>
<evidence type="ECO:0000256" key="10">
    <source>
        <dbReference type="ARBA" id="ARBA00080135"/>
    </source>
</evidence>
<keyword evidence="3 12" id="KW-0663">Pyridoxal phosphate</keyword>
<dbReference type="EMBL" id="LN614830">
    <property type="protein sequence ID" value="CEG60835.1"/>
    <property type="molecule type" value="Genomic_DNA"/>
</dbReference>
<dbReference type="InterPro" id="IPR018300">
    <property type="entry name" value="Aminotrans_IV_CS"/>
</dbReference>
<comment type="catalytic activity">
    <reaction evidence="7">
        <text>4-amino-4-deoxychorismate = 4-aminobenzoate + pyruvate + H(+)</text>
        <dbReference type="Rhea" id="RHEA:16201"/>
        <dbReference type="ChEBI" id="CHEBI:15361"/>
        <dbReference type="ChEBI" id="CHEBI:15378"/>
        <dbReference type="ChEBI" id="CHEBI:17836"/>
        <dbReference type="ChEBI" id="CHEBI:58406"/>
        <dbReference type="EC" id="4.1.3.38"/>
    </reaction>
</comment>
<dbReference type="Gene3D" id="3.30.470.10">
    <property type="match status" value="1"/>
</dbReference>
<accession>A0A098GFS1</accession>
<dbReference type="EC" id="4.1.3.38" evidence="6"/>
<dbReference type="InterPro" id="IPR036038">
    <property type="entry name" value="Aminotransferase-like"/>
</dbReference>
<dbReference type="GO" id="GO:0005829">
    <property type="term" value="C:cytosol"/>
    <property type="evidence" value="ECO:0007669"/>
    <property type="project" value="TreeGrafter"/>
</dbReference>
<dbReference type="InterPro" id="IPR001544">
    <property type="entry name" value="Aminotrans_IV"/>
</dbReference>
<evidence type="ECO:0000256" key="8">
    <source>
        <dbReference type="ARBA" id="ARBA00054027"/>
    </source>
</evidence>
<reference evidence="14" key="1">
    <citation type="submission" date="2014-09" db="EMBL/GenBank/DDBJ databases">
        <authorList>
            <person name="Gomez-Valero L."/>
        </authorList>
    </citation>
    <scope>NUCLEOTIDE SEQUENCE [LARGE SCALE GENOMIC DNA]</scope>
    <source>
        <strain evidence="14">ATCC33218</strain>
    </source>
</reference>
<comment type="function">
    <text evidence="8">Involved in the biosynthesis of p-aminobenzoate (PABA), a precursor of tetrahydrofolate. Converts 4-amino-4-deoxychorismate into 4-aminobenzoate (PABA) and pyruvate.</text>
</comment>
<organism evidence="13 14">
    <name type="scientific">Legionella micdadei</name>
    <name type="common">Tatlockia micdadei</name>
    <dbReference type="NCBI Taxonomy" id="451"/>
    <lineage>
        <taxon>Bacteria</taxon>
        <taxon>Pseudomonadati</taxon>
        <taxon>Pseudomonadota</taxon>
        <taxon>Gammaproteobacteria</taxon>
        <taxon>Legionellales</taxon>
        <taxon>Legionellaceae</taxon>
        <taxon>Legionella</taxon>
    </lineage>
</organism>
<gene>
    <name evidence="13" type="primary">ala</name>
    <name evidence="13" type="ORF">LMI_1530</name>
</gene>
<dbReference type="PANTHER" id="PTHR42743:SF10">
    <property type="entry name" value="D-ALANINE AMINOTRANSFERASE"/>
    <property type="match status" value="1"/>
</dbReference>
<sequence>MIGSEMTGIVYLNGNYCNASDAKISIFDRGFLFADSVYEVIPVYNGHPFYFSKHLERLTYSLKNARIIPPNLDWQSLLNTLIAKNGGGDMQVYLQITRGNEGIRKHDIPSQIEPTVIAFTIHTPYPTLEEKKRGLHAKLIEDIRWLRCDIKTTALLGNILLNDDAVSSGADTAILARDGFLTEGGAANLFLVDVNGVIRTPPLNHLCLSGITRQIAIELINQLSWPLREEKIPASAIFKAQEVWITSTTKEIFPITRINDTSIGNGYGGAYWSQINTRYQQLIKAQYD</sequence>
<evidence type="ECO:0000256" key="4">
    <source>
        <dbReference type="ARBA" id="ARBA00022909"/>
    </source>
</evidence>
<dbReference type="STRING" id="451.B6N58_07925"/>
<dbReference type="GO" id="GO:0008652">
    <property type="term" value="P:amino acid biosynthetic process"/>
    <property type="evidence" value="ECO:0007669"/>
    <property type="project" value="UniProtKB-ARBA"/>
</dbReference>
<evidence type="ECO:0000256" key="1">
    <source>
        <dbReference type="ARBA" id="ARBA00001933"/>
    </source>
</evidence>
<dbReference type="InterPro" id="IPR043131">
    <property type="entry name" value="BCAT-like_N"/>
</dbReference>
<keyword evidence="4" id="KW-0289">Folate biosynthesis</keyword>
<dbReference type="Gene3D" id="3.20.10.10">
    <property type="entry name" value="D-amino Acid Aminotransferase, subunit A, domain 2"/>
    <property type="match status" value="1"/>
</dbReference>
<evidence type="ECO:0000256" key="3">
    <source>
        <dbReference type="ARBA" id="ARBA00022898"/>
    </source>
</evidence>
<dbReference type="AlphaFoldDB" id="A0A098GFS1"/>
<evidence type="ECO:0000256" key="12">
    <source>
        <dbReference type="RuleBase" id="RU004516"/>
    </source>
</evidence>
<evidence type="ECO:0000313" key="13">
    <source>
        <dbReference type="EMBL" id="CEG60835.1"/>
    </source>
</evidence>
<evidence type="ECO:0000256" key="11">
    <source>
        <dbReference type="RuleBase" id="RU004106"/>
    </source>
</evidence>
<dbReference type="PANTHER" id="PTHR42743">
    <property type="entry name" value="AMINO-ACID AMINOTRANSFERASE"/>
    <property type="match status" value="1"/>
</dbReference>
<comment type="similarity">
    <text evidence="2 11">Belongs to the class-IV pyridoxal-phosphate-dependent aminotransferase family.</text>
</comment>
<evidence type="ECO:0000256" key="9">
    <source>
        <dbReference type="ARBA" id="ARBA00069174"/>
    </source>
</evidence>
<dbReference type="KEGG" id="tmc:LMI_1530"/>
<dbReference type="InterPro" id="IPR050571">
    <property type="entry name" value="Class-IV_PLP-Dep_Aminotrnsfr"/>
</dbReference>
<dbReference type="GO" id="GO:0016740">
    <property type="term" value="F:transferase activity"/>
    <property type="evidence" value="ECO:0007669"/>
    <property type="project" value="UniProtKB-KW"/>
</dbReference>
<dbReference type="PROSITE" id="PS00770">
    <property type="entry name" value="AA_TRANSFER_CLASS_4"/>
    <property type="match status" value="1"/>
</dbReference>
<keyword evidence="13" id="KW-0808">Transferase</keyword>
<comment type="cofactor">
    <cofactor evidence="1 12">
        <name>pyridoxal 5'-phosphate</name>
        <dbReference type="ChEBI" id="CHEBI:597326"/>
    </cofactor>
</comment>
<dbReference type="GO" id="GO:0046656">
    <property type="term" value="P:folic acid biosynthetic process"/>
    <property type="evidence" value="ECO:0007669"/>
    <property type="project" value="UniProtKB-KW"/>
</dbReference>
<dbReference type="GO" id="GO:0008696">
    <property type="term" value="F:4-amino-4-deoxychorismate lyase activity"/>
    <property type="evidence" value="ECO:0007669"/>
    <property type="project" value="UniProtKB-EC"/>
</dbReference>
<protein>
    <recommendedName>
        <fullName evidence="9">Aminodeoxychorismate lyase</fullName>
        <ecNumber evidence="6">4.1.3.38</ecNumber>
    </recommendedName>
    <alternativeName>
        <fullName evidence="10">4-amino-4-deoxychorismate lyase</fullName>
    </alternativeName>
</protein>
<dbReference type="Proteomes" id="UP000032414">
    <property type="component" value="Chromosome I"/>
</dbReference>
<dbReference type="Pfam" id="PF01063">
    <property type="entry name" value="Aminotran_4"/>
    <property type="match status" value="1"/>
</dbReference>
<comment type="pathway">
    <text evidence="5">Cofactor biosynthesis; tetrahydrofolate biosynthesis; 4-aminobenzoate from chorismate: step 2/2.</text>
</comment>
<dbReference type="SUPFAM" id="SSF56752">
    <property type="entry name" value="D-aminoacid aminotransferase-like PLP-dependent enzymes"/>
    <property type="match status" value="1"/>
</dbReference>
<evidence type="ECO:0000313" key="14">
    <source>
        <dbReference type="Proteomes" id="UP000032414"/>
    </source>
</evidence>
<name>A0A098GFS1_LEGMI</name>
<proteinExistence type="inferred from homology"/>
<evidence type="ECO:0000256" key="2">
    <source>
        <dbReference type="ARBA" id="ARBA00009320"/>
    </source>
</evidence>
<evidence type="ECO:0000256" key="6">
    <source>
        <dbReference type="ARBA" id="ARBA00035676"/>
    </source>
</evidence>
<evidence type="ECO:0000256" key="5">
    <source>
        <dbReference type="ARBA" id="ARBA00035633"/>
    </source>
</evidence>
<dbReference type="InterPro" id="IPR043132">
    <property type="entry name" value="BCAT-like_C"/>
</dbReference>
<dbReference type="FunFam" id="3.20.10.10:FF:000002">
    <property type="entry name" value="D-alanine aminotransferase"/>
    <property type="match status" value="1"/>
</dbReference>
<dbReference type="HOGENOM" id="CLU_020844_4_1_6"/>